<feature type="region of interest" description="VHIID" evidence="5">
    <location>
        <begin position="127"/>
        <end position="192"/>
    </location>
</feature>
<reference evidence="6 7" key="1">
    <citation type="submission" date="2024-01" db="EMBL/GenBank/DDBJ databases">
        <title>A telomere-to-telomere, gap-free genome of sweet tea (Lithocarpus litseifolius).</title>
        <authorList>
            <person name="Zhou J."/>
        </authorList>
    </citation>
    <scope>NUCLEOTIDE SEQUENCE [LARGE SCALE GENOMIC DNA]</scope>
    <source>
        <strain evidence="6">Zhou-2022a</strain>
        <tissue evidence="6">Leaf</tissue>
    </source>
</reference>
<name>A0AAW2CRA0_9ROSI</name>
<proteinExistence type="inferred from homology"/>
<evidence type="ECO:0000256" key="5">
    <source>
        <dbReference type="PROSITE-ProRule" id="PRU01191"/>
    </source>
</evidence>
<evidence type="ECO:0000256" key="3">
    <source>
        <dbReference type="ARBA" id="ARBA00023163"/>
    </source>
</evidence>
<sequence>MAPMFQDEGSSSVTSSPLQLFSMMSLSPNLGSPYPFVRELKSEERGLYLIHLLLTCANHVAAGSLENANIALEQISQLASPDGDTMQRIAAYFTEALADRILKAWPGLHKALNSTKLTLVSEEILVQKLFFELFPFMKVAFVLTNQAIVEAMEGEKMVHIIDLNAAEPAQWIALIQVLSARPEGPPHLRITGVHQQREVLEQMAFKLTEEAEKLDIPFQFNPVVSKLDNLDFEKLRVKTGEALAISSVLQLHSLLASDDELLRKKSPLAPKNLNGIHLPGVLQINQSTLGELLEKDLVNGHSRSPDSATSSPLSLSASAKMDGFVNALWGLTPKLMVITEQDSNHNGSTLMERLLEALYSYAALFDCLESTVPRTLERLKLEKMLFGEEIKNIIACEGAERKERHEKLEKWVQRLDLAGFGNLPLSYFGMLQAGRLLQGYGSDGYKIKEENGCVVICWQDRALFSVSAWRCRK</sequence>
<evidence type="ECO:0008006" key="8">
    <source>
        <dbReference type="Google" id="ProtNLM"/>
    </source>
</evidence>
<keyword evidence="4" id="KW-0539">Nucleus</keyword>
<keyword evidence="2" id="KW-0805">Transcription regulation</keyword>
<feature type="short sequence motif" description="VHIID" evidence="5">
    <location>
        <begin position="158"/>
        <end position="162"/>
    </location>
</feature>
<protein>
    <recommendedName>
        <fullName evidence="8">Scarecrow-like protein 3</fullName>
    </recommendedName>
</protein>
<dbReference type="PANTHER" id="PTHR31636">
    <property type="entry name" value="OSJNBA0084A10.13 PROTEIN-RELATED"/>
    <property type="match status" value="1"/>
</dbReference>
<keyword evidence="3" id="KW-0804">Transcription</keyword>
<dbReference type="Pfam" id="PF03514">
    <property type="entry name" value="GRAS"/>
    <property type="match status" value="1"/>
</dbReference>
<dbReference type="EMBL" id="JAZDWU010000006">
    <property type="protein sequence ID" value="KAK9999274.1"/>
    <property type="molecule type" value="Genomic_DNA"/>
</dbReference>
<evidence type="ECO:0000256" key="1">
    <source>
        <dbReference type="ARBA" id="ARBA00004123"/>
    </source>
</evidence>
<comment type="subcellular location">
    <subcellularLocation>
        <location evidence="1">Nucleus</location>
    </subcellularLocation>
</comment>
<feature type="short sequence motif" description="LXXLL motif" evidence="5">
    <location>
        <begin position="251"/>
        <end position="255"/>
    </location>
</feature>
<comment type="caution">
    <text evidence="6">The sequence shown here is derived from an EMBL/GenBank/DDBJ whole genome shotgun (WGS) entry which is preliminary data.</text>
</comment>
<dbReference type="AlphaFoldDB" id="A0AAW2CRA0"/>
<dbReference type="PROSITE" id="PS50985">
    <property type="entry name" value="GRAS"/>
    <property type="match status" value="1"/>
</dbReference>
<dbReference type="Proteomes" id="UP001459277">
    <property type="component" value="Unassembled WGS sequence"/>
</dbReference>
<gene>
    <name evidence="6" type="ORF">SO802_018877</name>
</gene>
<accession>A0AAW2CRA0</accession>
<comment type="similarity">
    <text evidence="5">Belongs to the GRAS family.</text>
</comment>
<feature type="region of interest" description="Leucine repeat II (LRII)" evidence="5">
    <location>
        <begin position="202"/>
        <end position="234"/>
    </location>
</feature>
<feature type="region of interest" description="SAW" evidence="5">
    <location>
        <begin position="395"/>
        <end position="470"/>
    </location>
</feature>
<dbReference type="GO" id="GO:0005634">
    <property type="term" value="C:nucleus"/>
    <property type="evidence" value="ECO:0007669"/>
    <property type="project" value="UniProtKB-SubCell"/>
</dbReference>
<evidence type="ECO:0000313" key="6">
    <source>
        <dbReference type="EMBL" id="KAK9999274.1"/>
    </source>
</evidence>
<comment type="caution">
    <text evidence="5">Lacks conserved residue(s) required for the propagation of feature annotation.</text>
</comment>
<dbReference type="InterPro" id="IPR005202">
    <property type="entry name" value="TF_GRAS"/>
</dbReference>
<evidence type="ECO:0000256" key="4">
    <source>
        <dbReference type="ARBA" id="ARBA00023242"/>
    </source>
</evidence>
<evidence type="ECO:0000313" key="7">
    <source>
        <dbReference type="Proteomes" id="UP001459277"/>
    </source>
</evidence>
<organism evidence="6 7">
    <name type="scientific">Lithocarpus litseifolius</name>
    <dbReference type="NCBI Taxonomy" id="425828"/>
    <lineage>
        <taxon>Eukaryota</taxon>
        <taxon>Viridiplantae</taxon>
        <taxon>Streptophyta</taxon>
        <taxon>Embryophyta</taxon>
        <taxon>Tracheophyta</taxon>
        <taxon>Spermatophyta</taxon>
        <taxon>Magnoliopsida</taxon>
        <taxon>eudicotyledons</taxon>
        <taxon>Gunneridae</taxon>
        <taxon>Pentapetalae</taxon>
        <taxon>rosids</taxon>
        <taxon>fabids</taxon>
        <taxon>Fagales</taxon>
        <taxon>Fagaceae</taxon>
        <taxon>Lithocarpus</taxon>
    </lineage>
</organism>
<keyword evidence="7" id="KW-1185">Reference proteome</keyword>
<evidence type="ECO:0000256" key="2">
    <source>
        <dbReference type="ARBA" id="ARBA00023015"/>
    </source>
</evidence>